<dbReference type="AlphaFoldDB" id="A0AA97PRH0"/>
<dbReference type="EMBL" id="JH793109">
    <property type="protein sequence ID" value="ELQ44212.1"/>
    <property type="molecule type" value="Genomic_DNA"/>
</dbReference>
<evidence type="ECO:0000313" key="1">
    <source>
        <dbReference type="EMBL" id="ELQ44212.1"/>
    </source>
</evidence>
<gene>
    <name evidence="1" type="ORF">OOU_Y34scaffold00094g2</name>
</gene>
<dbReference type="Proteomes" id="UP000011086">
    <property type="component" value="Unassembled WGS sequence"/>
</dbReference>
<protein>
    <submittedName>
        <fullName evidence="1">Uncharacterized protein</fullName>
    </submittedName>
</protein>
<proteinExistence type="predicted"/>
<name>A0AA97PRH0_PYRO3</name>
<organism evidence="1">
    <name type="scientific">Pyricularia oryzae (strain Y34)</name>
    <name type="common">Rice blast fungus</name>
    <name type="synonym">Magnaporthe oryzae</name>
    <dbReference type="NCBI Taxonomy" id="1143189"/>
    <lineage>
        <taxon>Eukaryota</taxon>
        <taxon>Fungi</taxon>
        <taxon>Dikarya</taxon>
        <taxon>Ascomycota</taxon>
        <taxon>Pezizomycotina</taxon>
        <taxon>Sordariomycetes</taxon>
        <taxon>Sordariomycetidae</taxon>
        <taxon>Magnaporthales</taxon>
        <taxon>Pyriculariaceae</taxon>
        <taxon>Pyricularia</taxon>
    </lineage>
</organism>
<reference evidence="1" key="1">
    <citation type="journal article" date="2012" name="PLoS Genet.">
        <title>Comparative analysis of the genomes of two field isolates of the rice blast fungus Magnaporthe oryzae.</title>
        <authorList>
            <person name="Xue M."/>
            <person name="Yang J."/>
            <person name="Li Z."/>
            <person name="Hu S."/>
            <person name="Yao N."/>
            <person name="Dean R.A."/>
            <person name="Zhao W."/>
            <person name="Shen M."/>
            <person name="Zhang H."/>
            <person name="Li C."/>
            <person name="Liu L."/>
            <person name="Cao L."/>
            <person name="Xu X."/>
            <person name="Xing Y."/>
            <person name="Hsiang T."/>
            <person name="Zhang Z."/>
            <person name="Xu J.R."/>
            <person name="Peng Y.L."/>
        </authorList>
    </citation>
    <scope>NUCLEOTIDE SEQUENCE</scope>
    <source>
        <strain evidence="1">Y34</strain>
    </source>
</reference>
<sequence length="69" mass="7773">MGSIKSYNILPVRCFSPLILKYLSRLERGTKIPEANNGHPCALLSSNSECVQQRALNCFHPLGSRPKWM</sequence>
<accession>A0AA97PRH0</accession>